<keyword evidence="4" id="KW-1185">Reference proteome</keyword>
<evidence type="ECO:0000313" key="4">
    <source>
        <dbReference type="Proteomes" id="UP001500936"/>
    </source>
</evidence>
<dbReference type="GO" id="GO:0016301">
    <property type="term" value="F:kinase activity"/>
    <property type="evidence" value="ECO:0007669"/>
    <property type="project" value="UniProtKB-KW"/>
</dbReference>
<name>A0ABP8KXY3_9BACT</name>
<dbReference type="InterPro" id="IPR010559">
    <property type="entry name" value="Sig_transdc_His_kin_internal"/>
</dbReference>
<dbReference type="InterPro" id="IPR036890">
    <property type="entry name" value="HATPase_C_sf"/>
</dbReference>
<evidence type="ECO:0000259" key="2">
    <source>
        <dbReference type="Pfam" id="PF06580"/>
    </source>
</evidence>
<accession>A0ABP8KXY3</accession>
<feature type="transmembrane region" description="Helical" evidence="1">
    <location>
        <begin position="59"/>
        <end position="85"/>
    </location>
</feature>
<dbReference type="InterPro" id="IPR050640">
    <property type="entry name" value="Bact_2-comp_sensor_kinase"/>
</dbReference>
<dbReference type="Gene3D" id="3.30.565.10">
    <property type="entry name" value="Histidine kinase-like ATPase, C-terminal domain"/>
    <property type="match status" value="1"/>
</dbReference>
<reference evidence="4" key="1">
    <citation type="journal article" date="2019" name="Int. J. Syst. Evol. Microbiol.">
        <title>The Global Catalogue of Microorganisms (GCM) 10K type strain sequencing project: providing services to taxonomists for standard genome sequencing and annotation.</title>
        <authorList>
            <consortium name="The Broad Institute Genomics Platform"/>
            <consortium name="The Broad Institute Genome Sequencing Center for Infectious Disease"/>
            <person name="Wu L."/>
            <person name="Ma J."/>
        </authorList>
    </citation>
    <scope>NUCLEOTIDE SEQUENCE [LARGE SCALE GENOMIC DNA]</scope>
    <source>
        <strain evidence="4">JCM 17925</strain>
    </source>
</reference>
<keyword evidence="1" id="KW-0472">Membrane</keyword>
<protein>
    <submittedName>
        <fullName evidence="3">Histidine kinase</fullName>
    </submittedName>
</protein>
<feature type="transmembrane region" description="Helical" evidence="1">
    <location>
        <begin position="97"/>
        <end position="120"/>
    </location>
</feature>
<evidence type="ECO:0000256" key="1">
    <source>
        <dbReference type="SAM" id="Phobius"/>
    </source>
</evidence>
<keyword evidence="1" id="KW-1133">Transmembrane helix</keyword>
<organism evidence="3 4">
    <name type="scientific">Nibrella viscosa</name>
    <dbReference type="NCBI Taxonomy" id="1084524"/>
    <lineage>
        <taxon>Bacteria</taxon>
        <taxon>Pseudomonadati</taxon>
        <taxon>Bacteroidota</taxon>
        <taxon>Cytophagia</taxon>
        <taxon>Cytophagales</taxon>
        <taxon>Spirosomataceae</taxon>
        <taxon>Nibrella</taxon>
    </lineage>
</organism>
<keyword evidence="3" id="KW-0418">Kinase</keyword>
<dbReference type="PANTHER" id="PTHR34220:SF7">
    <property type="entry name" value="SENSOR HISTIDINE KINASE YPDA"/>
    <property type="match status" value="1"/>
</dbReference>
<keyword evidence="1" id="KW-0812">Transmembrane</keyword>
<evidence type="ECO:0000313" key="3">
    <source>
        <dbReference type="EMBL" id="GAA4418261.1"/>
    </source>
</evidence>
<dbReference type="PANTHER" id="PTHR34220">
    <property type="entry name" value="SENSOR HISTIDINE KINASE YPDA"/>
    <property type="match status" value="1"/>
</dbReference>
<dbReference type="Pfam" id="PF06580">
    <property type="entry name" value="His_kinase"/>
    <property type="match status" value="1"/>
</dbReference>
<dbReference type="Proteomes" id="UP001500936">
    <property type="component" value="Unassembled WGS sequence"/>
</dbReference>
<dbReference type="EMBL" id="BAABHB010000016">
    <property type="protein sequence ID" value="GAA4418261.1"/>
    <property type="molecule type" value="Genomic_DNA"/>
</dbReference>
<gene>
    <name evidence="3" type="ORF">GCM10023187_51510</name>
</gene>
<proteinExistence type="predicted"/>
<keyword evidence="3" id="KW-0808">Transferase</keyword>
<comment type="caution">
    <text evidence="3">The sequence shown here is derived from an EMBL/GenBank/DDBJ whole genome shotgun (WGS) entry which is preliminary data.</text>
</comment>
<feature type="transmembrane region" description="Helical" evidence="1">
    <location>
        <begin position="21"/>
        <end position="39"/>
    </location>
</feature>
<feature type="domain" description="Signal transduction histidine kinase internal region" evidence="2">
    <location>
        <begin position="182"/>
        <end position="261"/>
    </location>
</feature>
<sequence>MQLLDRQFVFSTQPRYRLARHGLFWLVVMLYFGFLYSVFPLRHMLSIGIEPIPAMLFSYLVSAIEAFIYMPNHMVLTYGILYLLIPGFLYKGRYISMFIGVLGLGALAALVSVFLAANVITPLRQLIGLPSSEYLSNIGYGFMAGLRGATTVAGFAAAIKLCKDWYLKQQALQQSQQEKFQAELQLLKSQIHPHFLFNTLNNLYALTLQKSEQSPAVVLRLSELLSYMLYDCNADEVPLEKEIAFIRNYVGLEQLRYGERLDLSMSFHGDLQGKQIAPLLLVPFLENAFKHGTSEQLDQAWISLDLAVEGDSLRFKLINSRDPETRHPERQGGIGLQNVRKRLDLLYPQRYELQLMPEEDLFLVSLTLGLADAPALPNTQSVQTAVVS</sequence>
<dbReference type="RefSeq" id="WP_345270937.1">
    <property type="nucleotide sequence ID" value="NZ_BAABHB010000016.1"/>
</dbReference>